<evidence type="ECO:0000313" key="5">
    <source>
        <dbReference type="Proteomes" id="UP001161247"/>
    </source>
</evidence>
<dbReference type="InterPro" id="IPR055301">
    <property type="entry name" value="Lea14-like_2"/>
</dbReference>
<dbReference type="Pfam" id="PF03168">
    <property type="entry name" value="LEA_2"/>
    <property type="match status" value="1"/>
</dbReference>
<gene>
    <name evidence="4" type="ORF">OLC1_LOCUS5417</name>
</gene>
<feature type="transmembrane region" description="Helical" evidence="2">
    <location>
        <begin position="44"/>
        <end position="70"/>
    </location>
</feature>
<sequence>MPKNEQTEVQPLTPRTPTYVINKNRNDGLPPELIQPCQRRHRKYILCCGCTTALILMLLVIFLVLFFTVFTARSPDMIIETVKVEGLDKVNWTDIRPFTNVTVLARVAVKNKNIATFKFQNATTVLHYDGNFIGLAESPRATAKAGKTLRFNVTMDILIANILNVSSLQEDYLSGILPVNSYTRLSGKVKIFNIIKRNFVVRTNCTSRVNVTSYMIIHRSCKKKENPFVIK</sequence>
<dbReference type="Proteomes" id="UP001161247">
    <property type="component" value="Chromosome 2"/>
</dbReference>
<dbReference type="EMBL" id="OX459119">
    <property type="protein sequence ID" value="CAI9094196.1"/>
    <property type="molecule type" value="Genomic_DNA"/>
</dbReference>
<feature type="region of interest" description="Disordered" evidence="1">
    <location>
        <begin position="1"/>
        <end position="24"/>
    </location>
</feature>
<keyword evidence="2" id="KW-1133">Transmembrane helix</keyword>
<accession>A0AAV1CER5</accession>
<dbReference type="PANTHER" id="PTHR31852">
    <property type="entry name" value="LATE EMBRYOGENESIS ABUNDANT (LEA) HYDROXYPROLINE-RICH GLYCOPROTEIN FAMILY"/>
    <property type="match status" value="1"/>
</dbReference>
<evidence type="ECO:0000313" key="4">
    <source>
        <dbReference type="EMBL" id="CAI9094196.1"/>
    </source>
</evidence>
<reference evidence="4" key="1">
    <citation type="submission" date="2023-03" db="EMBL/GenBank/DDBJ databases">
        <authorList>
            <person name="Julca I."/>
        </authorList>
    </citation>
    <scope>NUCLEOTIDE SEQUENCE</scope>
</reference>
<name>A0AAV1CER5_OLDCO</name>
<keyword evidence="5" id="KW-1185">Reference proteome</keyword>
<dbReference type="InterPro" id="IPR004864">
    <property type="entry name" value="LEA_2"/>
</dbReference>
<keyword evidence="2" id="KW-0812">Transmembrane</keyword>
<feature type="domain" description="Late embryogenesis abundant protein LEA-2 subgroup" evidence="3">
    <location>
        <begin position="107"/>
        <end position="206"/>
    </location>
</feature>
<dbReference type="AlphaFoldDB" id="A0AAV1CER5"/>
<proteinExistence type="predicted"/>
<organism evidence="4 5">
    <name type="scientific">Oldenlandia corymbosa var. corymbosa</name>
    <dbReference type="NCBI Taxonomy" id="529605"/>
    <lineage>
        <taxon>Eukaryota</taxon>
        <taxon>Viridiplantae</taxon>
        <taxon>Streptophyta</taxon>
        <taxon>Embryophyta</taxon>
        <taxon>Tracheophyta</taxon>
        <taxon>Spermatophyta</taxon>
        <taxon>Magnoliopsida</taxon>
        <taxon>eudicotyledons</taxon>
        <taxon>Gunneridae</taxon>
        <taxon>Pentapetalae</taxon>
        <taxon>asterids</taxon>
        <taxon>lamiids</taxon>
        <taxon>Gentianales</taxon>
        <taxon>Rubiaceae</taxon>
        <taxon>Rubioideae</taxon>
        <taxon>Spermacoceae</taxon>
        <taxon>Hedyotis-Oldenlandia complex</taxon>
        <taxon>Oldenlandia</taxon>
    </lineage>
</organism>
<evidence type="ECO:0000256" key="2">
    <source>
        <dbReference type="SAM" id="Phobius"/>
    </source>
</evidence>
<keyword evidence="2" id="KW-0472">Membrane</keyword>
<feature type="compositionally biased region" description="Polar residues" evidence="1">
    <location>
        <begin position="7"/>
        <end position="23"/>
    </location>
</feature>
<evidence type="ECO:0000256" key="1">
    <source>
        <dbReference type="SAM" id="MobiDB-lite"/>
    </source>
</evidence>
<evidence type="ECO:0000259" key="3">
    <source>
        <dbReference type="Pfam" id="PF03168"/>
    </source>
</evidence>
<protein>
    <submittedName>
        <fullName evidence="4">OLC1v1029890C1</fullName>
    </submittedName>
</protein>